<dbReference type="EMBL" id="AUPC02000012">
    <property type="protein sequence ID" value="POG81320.1"/>
    <property type="molecule type" value="Genomic_DNA"/>
</dbReference>
<gene>
    <name evidence="2" type="ORF">GLOIN_2v1795325</name>
</gene>
<keyword evidence="1" id="KW-0812">Transmembrane</keyword>
<proteinExistence type="predicted"/>
<dbReference type="Proteomes" id="UP000018888">
    <property type="component" value="Unassembled WGS sequence"/>
</dbReference>
<feature type="transmembrane region" description="Helical" evidence="1">
    <location>
        <begin position="86"/>
        <end position="106"/>
    </location>
</feature>
<reference evidence="2 3" key="2">
    <citation type="journal article" date="2018" name="New Phytol.">
        <title>High intraspecific genome diversity in the model arbuscular mycorrhizal symbiont Rhizophagus irregularis.</title>
        <authorList>
            <person name="Chen E.C.H."/>
            <person name="Morin E."/>
            <person name="Beaudet D."/>
            <person name="Noel J."/>
            <person name="Yildirir G."/>
            <person name="Ndikumana S."/>
            <person name="Charron P."/>
            <person name="St-Onge C."/>
            <person name="Giorgi J."/>
            <person name="Kruger M."/>
            <person name="Marton T."/>
            <person name="Ropars J."/>
            <person name="Grigoriev I.V."/>
            <person name="Hainaut M."/>
            <person name="Henrissat B."/>
            <person name="Roux C."/>
            <person name="Martin F."/>
            <person name="Corradi N."/>
        </authorList>
    </citation>
    <scope>NUCLEOTIDE SEQUENCE [LARGE SCALE GENOMIC DNA]</scope>
    <source>
        <strain evidence="2 3">DAOM 197198</strain>
    </source>
</reference>
<keyword evidence="1" id="KW-0472">Membrane</keyword>
<comment type="caution">
    <text evidence="2">The sequence shown here is derived from an EMBL/GenBank/DDBJ whole genome shotgun (WGS) entry which is preliminary data.</text>
</comment>
<evidence type="ECO:0000313" key="3">
    <source>
        <dbReference type="Proteomes" id="UP000018888"/>
    </source>
</evidence>
<protein>
    <submittedName>
        <fullName evidence="2">Uncharacterized protein</fullName>
    </submittedName>
</protein>
<evidence type="ECO:0000313" key="2">
    <source>
        <dbReference type="EMBL" id="POG81320.1"/>
    </source>
</evidence>
<feature type="non-terminal residue" evidence="2">
    <location>
        <position position="1"/>
    </location>
</feature>
<name>A0A2P4QUI5_RHIID</name>
<organism evidence="2 3">
    <name type="scientific">Rhizophagus irregularis (strain DAOM 181602 / DAOM 197198 / MUCL 43194)</name>
    <name type="common">Arbuscular mycorrhizal fungus</name>
    <name type="synonym">Glomus intraradices</name>
    <dbReference type="NCBI Taxonomy" id="747089"/>
    <lineage>
        <taxon>Eukaryota</taxon>
        <taxon>Fungi</taxon>
        <taxon>Fungi incertae sedis</taxon>
        <taxon>Mucoromycota</taxon>
        <taxon>Glomeromycotina</taxon>
        <taxon>Glomeromycetes</taxon>
        <taxon>Glomerales</taxon>
        <taxon>Glomeraceae</taxon>
        <taxon>Rhizophagus</taxon>
    </lineage>
</organism>
<feature type="transmembrane region" description="Helical" evidence="1">
    <location>
        <begin position="6"/>
        <end position="24"/>
    </location>
</feature>
<dbReference type="AlphaFoldDB" id="A0A2P4QUI5"/>
<accession>A0A2P4QUI5</accession>
<reference evidence="2 3" key="1">
    <citation type="journal article" date="2013" name="Proc. Natl. Acad. Sci. U.S.A.">
        <title>Genome of an arbuscular mycorrhizal fungus provides insight into the oldest plant symbiosis.</title>
        <authorList>
            <person name="Tisserant E."/>
            <person name="Malbreil M."/>
            <person name="Kuo A."/>
            <person name="Kohler A."/>
            <person name="Symeonidi A."/>
            <person name="Balestrini R."/>
            <person name="Charron P."/>
            <person name="Duensing N."/>
            <person name="Frei Dit Frey N."/>
            <person name="Gianinazzi-Pearson V."/>
            <person name="Gilbert L.B."/>
            <person name="Handa Y."/>
            <person name="Herr J.R."/>
            <person name="Hijri M."/>
            <person name="Koul R."/>
            <person name="Kawaguchi M."/>
            <person name="Krajinski F."/>
            <person name="Lammers P.J."/>
            <person name="Masclaux F.G."/>
            <person name="Murat C."/>
            <person name="Morin E."/>
            <person name="Ndikumana S."/>
            <person name="Pagni M."/>
            <person name="Petitpierre D."/>
            <person name="Requena N."/>
            <person name="Rosikiewicz P."/>
            <person name="Riley R."/>
            <person name="Saito K."/>
            <person name="San Clemente H."/>
            <person name="Shapiro H."/>
            <person name="van Tuinen D."/>
            <person name="Becard G."/>
            <person name="Bonfante P."/>
            <person name="Paszkowski U."/>
            <person name="Shachar-Hill Y.Y."/>
            <person name="Tuskan G.A."/>
            <person name="Young P.W."/>
            <person name="Sanders I.R."/>
            <person name="Henrissat B."/>
            <person name="Rensing S.A."/>
            <person name="Grigoriev I.V."/>
            <person name="Corradi N."/>
            <person name="Roux C."/>
            <person name="Martin F."/>
        </authorList>
    </citation>
    <scope>NUCLEOTIDE SEQUENCE [LARGE SCALE GENOMIC DNA]</scope>
    <source>
        <strain evidence="2 3">DAOM 197198</strain>
    </source>
</reference>
<sequence>YVVTTRFLFLLISSLSSFVFSFSPGKSFPFRNSSNLALKLLFKLSSSSCSSLVLGIVDNRSDFASTNLSPLYIDCIGTLNLLTPVLFLYVPSAPINSSLFIFFGIMS</sequence>
<keyword evidence="1" id="KW-1133">Transmembrane helix</keyword>
<keyword evidence="3" id="KW-1185">Reference proteome</keyword>
<evidence type="ECO:0000256" key="1">
    <source>
        <dbReference type="SAM" id="Phobius"/>
    </source>
</evidence>